<feature type="active site" description="Proton acceptor; specific for L-alanine" evidence="4">
    <location>
        <position position="261"/>
    </location>
</feature>
<organism evidence="6 7">
    <name type="scientific">Pontiella agarivorans</name>
    <dbReference type="NCBI Taxonomy" id="3038953"/>
    <lineage>
        <taxon>Bacteria</taxon>
        <taxon>Pseudomonadati</taxon>
        <taxon>Kiritimatiellota</taxon>
        <taxon>Kiritimatiellia</taxon>
        <taxon>Kiritimatiellales</taxon>
        <taxon>Pontiellaceae</taxon>
        <taxon>Pontiella</taxon>
    </lineage>
</organism>
<evidence type="ECO:0000256" key="4">
    <source>
        <dbReference type="HAMAP-Rule" id="MF_01201"/>
    </source>
</evidence>
<feature type="modified residue" description="N6-(pyridoxal phosphate)lysine" evidence="4">
    <location>
        <position position="36"/>
    </location>
</feature>
<dbReference type="PRINTS" id="PR00992">
    <property type="entry name" value="ALARACEMASE"/>
</dbReference>
<dbReference type="Gene3D" id="3.20.20.10">
    <property type="entry name" value="Alanine racemase"/>
    <property type="match status" value="1"/>
</dbReference>
<evidence type="ECO:0000256" key="1">
    <source>
        <dbReference type="ARBA" id="ARBA00001933"/>
    </source>
</evidence>
<feature type="binding site" evidence="4">
    <location>
        <position position="309"/>
    </location>
    <ligand>
        <name>substrate</name>
    </ligand>
</feature>
<comment type="pathway">
    <text evidence="4">Amino-acid biosynthesis; D-alanine biosynthesis; D-alanine from L-alanine: step 1/1.</text>
</comment>
<evidence type="ECO:0000313" key="6">
    <source>
        <dbReference type="EMBL" id="MDZ8120442.1"/>
    </source>
</evidence>
<dbReference type="Proteomes" id="UP001290861">
    <property type="component" value="Unassembled WGS sequence"/>
</dbReference>
<dbReference type="PANTHER" id="PTHR30511">
    <property type="entry name" value="ALANINE RACEMASE"/>
    <property type="match status" value="1"/>
</dbReference>
<comment type="function">
    <text evidence="4">Catalyzes the interconversion of L-alanine and D-alanine. May also act on other amino acids.</text>
</comment>
<comment type="caution">
    <text evidence="6">The sequence shown here is derived from an EMBL/GenBank/DDBJ whole genome shotgun (WGS) entry which is preliminary data.</text>
</comment>
<feature type="binding site" evidence="4">
    <location>
        <position position="136"/>
    </location>
    <ligand>
        <name>substrate</name>
    </ligand>
</feature>
<comment type="similarity">
    <text evidence="4">Belongs to the alanine racemase family.</text>
</comment>
<protein>
    <recommendedName>
        <fullName evidence="4">Alanine racemase</fullName>
        <ecNumber evidence="4">5.1.1.1</ecNumber>
    </recommendedName>
</protein>
<comment type="catalytic activity">
    <reaction evidence="4">
        <text>L-alanine = D-alanine</text>
        <dbReference type="Rhea" id="RHEA:20249"/>
        <dbReference type="ChEBI" id="CHEBI:57416"/>
        <dbReference type="ChEBI" id="CHEBI:57972"/>
        <dbReference type="EC" id="5.1.1.1"/>
    </reaction>
</comment>
<dbReference type="GO" id="GO:0008784">
    <property type="term" value="F:alanine racemase activity"/>
    <property type="evidence" value="ECO:0007669"/>
    <property type="project" value="UniProtKB-EC"/>
</dbReference>
<name>A0ABU5N1X8_9BACT</name>
<dbReference type="InterPro" id="IPR029066">
    <property type="entry name" value="PLP-binding_barrel"/>
</dbReference>
<dbReference type="PANTHER" id="PTHR30511:SF0">
    <property type="entry name" value="ALANINE RACEMASE, CATABOLIC-RELATED"/>
    <property type="match status" value="1"/>
</dbReference>
<accession>A0ABU5N1X8</accession>
<keyword evidence="2 4" id="KW-0663">Pyridoxal phosphate</keyword>
<dbReference type="RefSeq" id="WP_322610215.1">
    <property type="nucleotide sequence ID" value="NZ_JARVCO010000012.1"/>
</dbReference>
<dbReference type="HAMAP" id="MF_01201">
    <property type="entry name" value="Ala_racemase"/>
    <property type="match status" value="1"/>
</dbReference>
<comment type="cofactor">
    <cofactor evidence="1 4">
        <name>pyridoxal 5'-phosphate</name>
        <dbReference type="ChEBI" id="CHEBI:597326"/>
    </cofactor>
</comment>
<keyword evidence="3 4" id="KW-0413">Isomerase</keyword>
<dbReference type="InterPro" id="IPR001608">
    <property type="entry name" value="Ala_racemase_N"/>
</dbReference>
<dbReference type="SUPFAM" id="SSF51419">
    <property type="entry name" value="PLP-binding barrel"/>
    <property type="match status" value="1"/>
</dbReference>
<evidence type="ECO:0000256" key="3">
    <source>
        <dbReference type="ARBA" id="ARBA00023235"/>
    </source>
</evidence>
<dbReference type="CDD" id="cd00430">
    <property type="entry name" value="PLPDE_III_AR"/>
    <property type="match status" value="1"/>
</dbReference>
<sequence length="369" mass="40150">MKNYLTASISESAVRHNLAALRSLIGERVKLCPVVKDDCFGHGMDVLFPVLTECADGFAVAAPQEALELRRKGCHGFILCFLSAYFDDFAVQDELVWQEITQTVMSKSALDSIRAAAVRVGKTARVHLKVDTGMGRLGVPSEQAPRLIELICETPEVELTGIYTHFATADEADRSATFRQLERFRAILPVAGKGIRIHAANSAATLDLPDTHFDMVRPGIAVYGCKPSDEIQNSVDLRPCMSVKAKLIAVKRIPAGGCSGYGLTHVYDRDSRVGVVPIGYGDGYFRNLSNKAVVRINGMDAPVRGRVSMDQMTVDVTDIPNVQVGDEVEVISSDPAAPNSVENLARLAGTIPYEITCHIGHSMRHELVE</sequence>
<dbReference type="SUPFAM" id="SSF50621">
    <property type="entry name" value="Alanine racemase C-terminal domain-like"/>
    <property type="match status" value="1"/>
</dbReference>
<dbReference type="SMART" id="SM01005">
    <property type="entry name" value="Ala_racemase_C"/>
    <property type="match status" value="1"/>
</dbReference>
<dbReference type="InterPro" id="IPR000821">
    <property type="entry name" value="Ala_racemase"/>
</dbReference>
<feature type="domain" description="Alanine racemase C-terminal" evidence="5">
    <location>
        <begin position="240"/>
        <end position="368"/>
    </location>
</feature>
<dbReference type="InterPro" id="IPR011079">
    <property type="entry name" value="Ala_racemase_C"/>
</dbReference>
<dbReference type="EMBL" id="JARVCO010000012">
    <property type="protein sequence ID" value="MDZ8120442.1"/>
    <property type="molecule type" value="Genomic_DNA"/>
</dbReference>
<proteinExistence type="inferred from homology"/>
<dbReference type="Gene3D" id="2.40.37.10">
    <property type="entry name" value="Lyase, Ornithine Decarboxylase, Chain A, domain 1"/>
    <property type="match status" value="1"/>
</dbReference>
<dbReference type="Pfam" id="PF00842">
    <property type="entry name" value="Ala_racemase_C"/>
    <property type="match status" value="1"/>
</dbReference>
<dbReference type="InterPro" id="IPR009006">
    <property type="entry name" value="Ala_racemase/Decarboxylase_C"/>
</dbReference>
<dbReference type="NCBIfam" id="TIGR00492">
    <property type="entry name" value="alr"/>
    <property type="match status" value="1"/>
</dbReference>
<dbReference type="Pfam" id="PF01168">
    <property type="entry name" value="Ala_racemase_N"/>
    <property type="match status" value="1"/>
</dbReference>
<dbReference type="EC" id="5.1.1.1" evidence="4"/>
<keyword evidence="7" id="KW-1185">Reference proteome</keyword>
<reference evidence="6 7" key="1">
    <citation type="journal article" date="2024" name="Appl. Environ. Microbiol.">
        <title>Pontiella agarivorans sp. nov., a novel marine anaerobic bacterium capable of degrading macroalgal polysaccharides and fixing nitrogen.</title>
        <authorList>
            <person name="Liu N."/>
            <person name="Kivenson V."/>
            <person name="Peng X."/>
            <person name="Cui Z."/>
            <person name="Lankiewicz T.S."/>
            <person name="Gosselin K.M."/>
            <person name="English C.J."/>
            <person name="Blair E.M."/>
            <person name="O'Malley M.A."/>
            <person name="Valentine D.L."/>
        </authorList>
    </citation>
    <scope>NUCLEOTIDE SEQUENCE [LARGE SCALE GENOMIC DNA]</scope>
    <source>
        <strain evidence="6 7">NLcol2</strain>
    </source>
</reference>
<evidence type="ECO:0000259" key="5">
    <source>
        <dbReference type="SMART" id="SM01005"/>
    </source>
</evidence>
<evidence type="ECO:0000313" key="7">
    <source>
        <dbReference type="Proteomes" id="UP001290861"/>
    </source>
</evidence>
<gene>
    <name evidence="6" type="primary">alr</name>
    <name evidence="6" type="ORF">P9H32_17575</name>
</gene>
<evidence type="ECO:0000256" key="2">
    <source>
        <dbReference type="ARBA" id="ARBA00022898"/>
    </source>
</evidence>
<feature type="active site" description="Proton acceptor; specific for D-alanine" evidence="4">
    <location>
        <position position="36"/>
    </location>
</feature>